<feature type="region of interest" description="Disordered" evidence="2">
    <location>
        <begin position="1"/>
        <end position="20"/>
    </location>
</feature>
<dbReference type="EMBL" id="JARBHB010000013">
    <property type="protein sequence ID" value="KAJ8870566.1"/>
    <property type="molecule type" value="Genomic_DNA"/>
</dbReference>
<comment type="similarity">
    <text evidence="1">Belongs to the peptidase M1 family.</text>
</comment>
<feature type="compositionally biased region" description="Basic and acidic residues" evidence="2">
    <location>
        <begin position="1"/>
        <end position="11"/>
    </location>
</feature>
<dbReference type="Pfam" id="PF11838">
    <property type="entry name" value="ERAP1_C"/>
    <property type="match status" value="1"/>
</dbReference>
<dbReference type="InterPro" id="IPR050344">
    <property type="entry name" value="Peptidase_M1_aminopeptidases"/>
</dbReference>
<dbReference type="PANTHER" id="PTHR11533">
    <property type="entry name" value="PROTEASE M1 ZINC METALLOPROTEASE"/>
    <property type="match status" value="1"/>
</dbReference>
<dbReference type="PANTHER" id="PTHR11533:SF18">
    <property type="entry name" value="FI02158P"/>
    <property type="match status" value="1"/>
</dbReference>
<dbReference type="InterPro" id="IPR024571">
    <property type="entry name" value="ERAP1-like_C_dom"/>
</dbReference>
<keyword evidence="5" id="KW-1185">Reference proteome</keyword>
<gene>
    <name evidence="4" type="ORF">PR048_029589</name>
</gene>
<organism evidence="4 5">
    <name type="scientific">Dryococelus australis</name>
    <dbReference type="NCBI Taxonomy" id="614101"/>
    <lineage>
        <taxon>Eukaryota</taxon>
        <taxon>Metazoa</taxon>
        <taxon>Ecdysozoa</taxon>
        <taxon>Arthropoda</taxon>
        <taxon>Hexapoda</taxon>
        <taxon>Insecta</taxon>
        <taxon>Pterygota</taxon>
        <taxon>Neoptera</taxon>
        <taxon>Polyneoptera</taxon>
        <taxon>Phasmatodea</taxon>
        <taxon>Verophasmatodea</taxon>
        <taxon>Anareolatae</taxon>
        <taxon>Phasmatidae</taxon>
        <taxon>Eurycanthinae</taxon>
        <taxon>Dryococelus</taxon>
    </lineage>
</organism>
<comment type="caution">
    <text evidence="4">The sequence shown here is derived from an EMBL/GenBank/DDBJ whole genome shotgun (WGS) entry which is preliminary data.</text>
</comment>
<protein>
    <recommendedName>
        <fullName evidence="3">ERAP1-like C-terminal domain-containing protein</fullName>
    </recommendedName>
</protein>
<reference evidence="4 5" key="1">
    <citation type="submission" date="2023-02" db="EMBL/GenBank/DDBJ databases">
        <title>LHISI_Scaffold_Assembly.</title>
        <authorList>
            <person name="Stuart O.P."/>
            <person name="Cleave R."/>
            <person name="Magrath M.J.L."/>
            <person name="Mikheyev A.S."/>
        </authorList>
    </citation>
    <scope>NUCLEOTIDE SEQUENCE [LARGE SCALE GENOMIC DNA]</scope>
    <source>
        <strain evidence="4">Daus_M_001</strain>
        <tissue evidence="4">Leg muscle</tissue>
    </source>
</reference>
<dbReference type="Proteomes" id="UP001159363">
    <property type="component" value="Chromosome 12"/>
</dbReference>
<accession>A0ABQ9GFW6</accession>
<dbReference type="Gene3D" id="1.25.50.20">
    <property type="match status" value="1"/>
</dbReference>
<evidence type="ECO:0000313" key="5">
    <source>
        <dbReference type="Proteomes" id="UP001159363"/>
    </source>
</evidence>
<name>A0ABQ9GFW6_9NEOP</name>
<sequence length="398" mass="45658">MEWRGKREIPEKTSQPTASFGTIPTCENLVTRPGIEPVSFWWEASRLTAQRMFMVNYDMNNWALLSDAMLAKQLSAPVRAKLLHDAWNLAYAGELNFASALNMTLFLKGERDPRVWDAMFTMIDHVGRQVSGTEAGLKFEEYCRRLLNSLLNSMDEDTKWSEFGRITKQILSRISYQPYISTARDVYRQWMDSADPDAGNPRVSEKYFCTVFEWGSEDEWEFGLQRVINFPESRKKSERTYLLKTLAGCPRQAEKIQRLLNITLVEGNGNFSDADVRLILSMLTGGSTGYTTLLKFLLQNWDVLKLRYANKPHMWEYLISTSTGSFNTQEGLDLVSELYVAKQGEFGSADAIIERSIKTIKEEARWSDENLPTMEAWLEWALAVEDTTRAERGAYPMG</sequence>
<evidence type="ECO:0000313" key="4">
    <source>
        <dbReference type="EMBL" id="KAJ8870566.1"/>
    </source>
</evidence>
<evidence type="ECO:0000259" key="3">
    <source>
        <dbReference type="Pfam" id="PF11838"/>
    </source>
</evidence>
<proteinExistence type="inferred from homology"/>
<feature type="domain" description="ERAP1-like C-terminal" evidence="3">
    <location>
        <begin position="53"/>
        <end position="361"/>
    </location>
</feature>
<evidence type="ECO:0000256" key="1">
    <source>
        <dbReference type="ARBA" id="ARBA00010136"/>
    </source>
</evidence>
<evidence type="ECO:0000256" key="2">
    <source>
        <dbReference type="SAM" id="MobiDB-lite"/>
    </source>
</evidence>